<evidence type="ECO:0000313" key="10">
    <source>
        <dbReference type="EMBL" id="CAJ0580725.1"/>
    </source>
</evidence>
<sequence length="260" mass="28468">MTKIRFWREMLSEIYATAFMVSVGICATGQYMLSNGTASSLWMVNLAWGFAITFAIYAAFNVSGGHINPSISIAQWWLKKLTFFELCGYFLAQIIGASIGSLIALAVYREAIGEWVLTQNATFATVDLKPFFVSMPAGHLTHWGGFLNELVGTSFLGMFIAMVSRENTPIPPKAVPLLFGLNAMMLGSSFGFNTGCPLNPAREVGPRIVAYLLGYADDIFSHDNFYLWTLVAGPLAGSLLGLLTRISFDICGLSLRKNEQ</sequence>
<feature type="transmembrane region" description="Helical" evidence="9">
    <location>
        <begin position="174"/>
        <end position="192"/>
    </location>
</feature>
<evidence type="ECO:0000256" key="9">
    <source>
        <dbReference type="SAM" id="Phobius"/>
    </source>
</evidence>
<proteinExistence type="inferred from homology"/>
<dbReference type="EMBL" id="CATQJA010002662">
    <property type="protein sequence ID" value="CAJ0580725.1"/>
    <property type="molecule type" value="Genomic_DNA"/>
</dbReference>
<gene>
    <name evidence="10" type="ORF">MSPICULIGERA_LOCUS18914</name>
</gene>
<dbReference type="InterPro" id="IPR000425">
    <property type="entry name" value="MIP"/>
</dbReference>
<evidence type="ECO:0000256" key="5">
    <source>
        <dbReference type="ARBA" id="ARBA00022989"/>
    </source>
</evidence>
<evidence type="ECO:0000256" key="7">
    <source>
        <dbReference type="ARBA" id="ARBA00045280"/>
    </source>
</evidence>
<dbReference type="GO" id="GO:0015250">
    <property type="term" value="F:water channel activity"/>
    <property type="evidence" value="ECO:0007669"/>
    <property type="project" value="TreeGrafter"/>
</dbReference>
<feature type="transmembrane region" description="Helical" evidence="9">
    <location>
        <begin position="39"/>
        <end position="60"/>
    </location>
</feature>
<keyword evidence="3 8" id="KW-0813">Transport</keyword>
<dbReference type="Proteomes" id="UP001177023">
    <property type="component" value="Unassembled WGS sequence"/>
</dbReference>
<dbReference type="AlphaFoldDB" id="A0AA36D4H0"/>
<dbReference type="PANTHER" id="PTHR43829">
    <property type="entry name" value="AQUAPORIN OR AQUAGLYCEROPORIN RELATED"/>
    <property type="match status" value="1"/>
</dbReference>
<evidence type="ECO:0000256" key="4">
    <source>
        <dbReference type="ARBA" id="ARBA00022692"/>
    </source>
</evidence>
<comment type="caution">
    <text evidence="10">The sequence shown here is derived from an EMBL/GenBank/DDBJ whole genome shotgun (WGS) entry which is preliminary data.</text>
</comment>
<protein>
    <recommendedName>
        <fullName evidence="12">Aquaporin</fullName>
    </recommendedName>
</protein>
<keyword evidence="5 9" id="KW-1133">Transmembrane helix</keyword>
<dbReference type="PRINTS" id="PR00783">
    <property type="entry name" value="MINTRINSICP"/>
</dbReference>
<reference evidence="10" key="1">
    <citation type="submission" date="2023-06" db="EMBL/GenBank/DDBJ databases">
        <authorList>
            <person name="Delattre M."/>
        </authorList>
    </citation>
    <scope>NUCLEOTIDE SEQUENCE</scope>
    <source>
        <strain evidence="10">AF72</strain>
    </source>
</reference>
<keyword evidence="6 9" id="KW-0472">Membrane</keyword>
<feature type="transmembrane region" description="Helical" evidence="9">
    <location>
        <begin position="225"/>
        <end position="248"/>
    </location>
</feature>
<feature type="transmembrane region" description="Helical" evidence="9">
    <location>
        <begin position="12"/>
        <end position="33"/>
    </location>
</feature>
<evidence type="ECO:0000256" key="6">
    <source>
        <dbReference type="ARBA" id="ARBA00023136"/>
    </source>
</evidence>
<comment type="similarity">
    <text evidence="2 8">Belongs to the MIP/aquaporin (TC 1.A.8) family.</text>
</comment>
<organism evidence="10 11">
    <name type="scientific">Mesorhabditis spiculigera</name>
    <dbReference type="NCBI Taxonomy" id="96644"/>
    <lineage>
        <taxon>Eukaryota</taxon>
        <taxon>Metazoa</taxon>
        <taxon>Ecdysozoa</taxon>
        <taxon>Nematoda</taxon>
        <taxon>Chromadorea</taxon>
        <taxon>Rhabditida</taxon>
        <taxon>Rhabditina</taxon>
        <taxon>Rhabditomorpha</taxon>
        <taxon>Rhabditoidea</taxon>
        <taxon>Rhabditidae</taxon>
        <taxon>Mesorhabditinae</taxon>
        <taxon>Mesorhabditis</taxon>
    </lineage>
</organism>
<evidence type="ECO:0008006" key="12">
    <source>
        <dbReference type="Google" id="ProtNLM"/>
    </source>
</evidence>
<dbReference type="SUPFAM" id="SSF81338">
    <property type="entry name" value="Aquaporin-like"/>
    <property type="match status" value="1"/>
</dbReference>
<feature type="transmembrane region" description="Helical" evidence="9">
    <location>
        <begin position="81"/>
        <end position="108"/>
    </location>
</feature>
<dbReference type="Pfam" id="PF00230">
    <property type="entry name" value="MIP"/>
    <property type="match status" value="1"/>
</dbReference>
<dbReference type="GO" id="GO:0016323">
    <property type="term" value="C:basolateral plasma membrane"/>
    <property type="evidence" value="ECO:0007669"/>
    <property type="project" value="TreeGrafter"/>
</dbReference>
<accession>A0AA36D4H0</accession>
<evidence type="ECO:0000256" key="8">
    <source>
        <dbReference type="RuleBase" id="RU000477"/>
    </source>
</evidence>
<name>A0AA36D4H0_9BILA</name>
<evidence type="ECO:0000256" key="2">
    <source>
        <dbReference type="ARBA" id="ARBA00006175"/>
    </source>
</evidence>
<dbReference type="GO" id="GO:0015254">
    <property type="term" value="F:glycerol channel activity"/>
    <property type="evidence" value="ECO:0007669"/>
    <property type="project" value="TreeGrafter"/>
</dbReference>
<keyword evidence="11" id="KW-1185">Reference proteome</keyword>
<keyword evidence="4 8" id="KW-0812">Transmembrane</keyword>
<dbReference type="InterPro" id="IPR050363">
    <property type="entry name" value="MIP/Aquaporin"/>
</dbReference>
<evidence type="ECO:0000256" key="3">
    <source>
        <dbReference type="ARBA" id="ARBA00022448"/>
    </source>
</evidence>
<dbReference type="PROSITE" id="PS00221">
    <property type="entry name" value="MIP"/>
    <property type="match status" value="1"/>
</dbReference>
<evidence type="ECO:0000313" key="11">
    <source>
        <dbReference type="Proteomes" id="UP001177023"/>
    </source>
</evidence>
<feature type="non-terminal residue" evidence="10">
    <location>
        <position position="260"/>
    </location>
</feature>
<evidence type="ECO:0000256" key="1">
    <source>
        <dbReference type="ARBA" id="ARBA00004141"/>
    </source>
</evidence>
<dbReference type="InterPro" id="IPR022357">
    <property type="entry name" value="MIP_CS"/>
</dbReference>
<dbReference type="PANTHER" id="PTHR43829:SF9">
    <property type="entry name" value="AQUAPORIN-9"/>
    <property type="match status" value="1"/>
</dbReference>
<dbReference type="InterPro" id="IPR023271">
    <property type="entry name" value="Aquaporin-like"/>
</dbReference>
<feature type="transmembrane region" description="Helical" evidence="9">
    <location>
        <begin position="140"/>
        <end position="162"/>
    </location>
</feature>
<comment type="function">
    <text evidence="7">Aquaglyceroporin that may modulate the water content and osmolytes during anhydrobiosis.</text>
</comment>
<comment type="subcellular location">
    <subcellularLocation>
        <location evidence="1">Membrane</location>
        <topology evidence="1">Multi-pass membrane protein</topology>
    </subcellularLocation>
</comment>
<dbReference type="Gene3D" id="1.20.1080.10">
    <property type="entry name" value="Glycerol uptake facilitator protein"/>
    <property type="match status" value="1"/>
</dbReference>